<feature type="domain" description="YMGG-like Gly-zipper" evidence="2">
    <location>
        <begin position="29"/>
        <end position="70"/>
    </location>
</feature>
<reference evidence="3 4" key="1">
    <citation type="submission" date="2020-04" db="EMBL/GenBank/DDBJ databases">
        <title>Draft Whole-Genome sequence of Marichromatium bheemlicum DSM 18632, type strain.</title>
        <authorList>
            <person name="Kyndt J.A."/>
            <person name="Meyer T.E."/>
        </authorList>
    </citation>
    <scope>NUCLEOTIDE SEQUENCE [LARGE SCALE GENOMIC DNA]</scope>
    <source>
        <strain evidence="3 4">DSM 18632</strain>
    </source>
</reference>
<dbReference type="Pfam" id="PF13441">
    <property type="entry name" value="Gly-zipper_YMGG"/>
    <property type="match status" value="1"/>
</dbReference>
<name>A0ABX1IA48_9GAMM</name>
<evidence type="ECO:0000313" key="3">
    <source>
        <dbReference type="EMBL" id="NKN33874.1"/>
    </source>
</evidence>
<keyword evidence="4" id="KW-1185">Reference proteome</keyword>
<organism evidence="3 4">
    <name type="scientific">Marichromatium bheemlicum</name>
    <dbReference type="NCBI Taxonomy" id="365339"/>
    <lineage>
        <taxon>Bacteria</taxon>
        <taxon>Pseudomonadati</taxon>
        <taxon>Pseudomonadota</taxon>
        <taxon>Gammaproteobacteria</taxon>
        <taxon>Chromatiales</taxon>
        <taxon>Chromatiaceae</taxon>
        <taxon>Marichromatium</taxon>
    </lineage>
</organism>
<sequence length="107" mass="10382">MSARIGVSALSILAVLCLAGCANQPGRATTGGALMGAATGAAIGSLSADAGKGALIGAGAGALGGYLIDAENAARRPPPPRRYAPPAEGRPCPPGLALGQRGRCVRY</sequence>
<evidence type="ECO:0000313" key="4">
    <source>
        <dbReference type="Proteomes" id="UP000740754"/>
    </source>
</evidence>
<evidence type="ECO:0000259" key="2">
    <source>
        <dbReference type="Pfam" id="PF13441"/>
    </source>
</evidence>
<feature type="region of interest" description="Disordered" evidence="1">
    <location>
        <begin position="72"/>
        <end position="107"/>
    </location>
</feature>
<proteinExistence type="predicted"/>
<gene>
    <name evidence="3" type="ORF">HF203_11645</name>
</gene>
<protein>
    <recommendedName>
        <fullName evidence="2">YMGG-like Gly-zipper domain-containing protein</fullName>
    </recommendedName>
</protein>
<accession>A0ABX1IA48</accession>
<dbReference type="Proteomes" id="UP000740754">
    <property type="component" value="Unassembled WGS sequence"/>
</dbReference>
<evidence type="ECO:0000256" key="1">
    <source>
        <dbReference type="SAM" id="MobiDB-lite"/>
    </source>
</evidence>
<dbReference type="RefSeq" id="WP_168669886.1">
    <property type="nucleotide sequence ID" value="NZ_JAAXKX010000016.1"/>
</dbReference>
<dbReference type="EMBL" id="JAAXKX010000016">
    <property type="protein sequence ID" value="NKN33874.1"/>
    <property type="molecule type" value="Genomic_DNA"/>
</dbReference>
<dbReference type="InterPro" id="IPR027367">
    <property type="entry name" value="Gly-zipper_YMGG"/>
</dbReference>
<comment type="caution">
    <text evidence="3">The sequence shown here is derived from an EMBL/GenBank/DDBJ whole genome shotgun (WGS) entry which is preliminary data.</text>
</comment>